<comment type="caution">
    <text evidence="7">The sequence shown here is derived from an EMBL/GenBank/DDBJ whole genome shotgun (WGS) entry which is preliminary data.</text>
</comment>
<feature type="transmembrane region" description="Helical" evidence="6">
    <location>
        <begin position="97"/>
        <end position="116"/>
    </location>
</feature>
<dbReference type="Proteomes" id="UP000737171">
    <property type="component" value="Unassembled WGS sequence"/>
</dbReference>
<keyword evidence="4 6" id="KW-1133">Transmembrane helix</keyword>
<feature type="transmembrane region" description="Helical" evidence="6">
    <location>
        <begin position="303"/>
        <end position="321"/>
    </location>
</feature>
<proteinExistence type="predicted"/>
<evidence type="ECO:0000256" key="4">
    <source>
        <dbReference type="ARBA" id="ARBA00022989"/>
    </source>
</evidence>
<dbReference type="InterPro" id="IPR001851">
    <property type="entry name" value="ABC_transp_permease"/>
</dbReference>
<comment type="subcellular location">
    <subcellularLocation>
        <location evidence="1">Cell membrane</location>
        <topology evidence="1">Multi-pass membrane protein</topology>
    </subcellularLocation>
</comment>
<sequence>MAYETDYDQARRLLRTPAQRGAYGALALVLAALPFVLPAFYVGELSFVFIMCVASLGLMTLTGFTGQVSLGQAAFVAIGAYVHTLLLASGWPLPLSLAGAAVASALAGLAIGVPAIRVSGLHLAMVTLAFSIITEHALGRWKGVTGGHNGLAVPEPTLFGFGLGGTVPFYFLCLAVLTAVLLVLLNLMRSATGRAFVGLRDSEAAAQALGIRVARAKILAFGLSAAICGIAGALLSHYTQYITPETFGLALSLQLVLMVFIGGLGSLRGAILGAILIALLPSFISLLKPMLPARLGSQLGLELFIYGGVLTFFVLLEPTGLNGRWMRLRKWLAQYPLVTASASHRNKVYMQSERNR</sequence>
<dbReference type="InterPro" id="IPR043428">
    <property type="entry name" value="LivM-like"/>
</dbReference>
<keyword evidence="3 6" id="KW-0812">Transmembrane</keyword>
<evidence type="ECO:0000256" key="1">
    <source>
        <dbReference type="ARBA" id="ARBA00004651"/>
    </source>
</evidence>
<feature type="transmembrane region" description="Helical" evidence="6">
    <location>
        <begin position="47"/>
        <end position="66"/>
    </location>
</feature>
<evidence type="ECO:0000256" key="6">
    <source>
        <dbReference type="SAM" id="Phobius"/>
    </source>
</evidence>
<feature type="transmembrane region" description="Helical" evidence="6">
    <location>
        <begin position="271"/>
        <end position="291"/>
    </location>
</feature>
<dbReference type="EMBL" id="JABRWJ010000013">
    <property type="protein sequence ID" value="NRF71643.1"/>
    <property type="molecule type" value="Genomic_DNA"/>
</dbReference>
<dbReference type="Pfam" id="PF02653">
    <property type="entry name" value="BPD_transp_2"/>
    <property type="match status" value="1"/>
</dbReference>
<feature type="transmembrane region" description="Helical" evidence="6">
    <location>
        <begin position="247"/>
        <end position="264"/>
    </location>
</feature>
<dbReference type="PANTHER" id="PTHR30482">
    <property type="entry name" value="HIGH-AFFINITY BRANCHED-CHAIN AMINO ACID TRANSPORT SYSTEM PERMEASE"/>
    <property type="match status" value="1"/>
</dbReference>
<dbReference type="PANTHER" id="PTHR30482:SF20">
    <property type="entry name" value="HIGH-AFFINITY BRANCHED-CHAIN AMINO ACID TRANSPORT SYSTEM PERMEASE PROTEIN LIVM"/>
    <property type="match status" value="1"/>
</dbReference>
<reference evidence="7 8" key="1">
    <citation type="submission" date="2020-05" db="EMBL/GenBank/DDBJ databases">
        <title>Aquincola sp. isolate from soil.</title>
        <authorList>
            <person name="Han J."/>
            <person name="Kim D.-U."/>
        </authorList>
    </citation>
    <scope>NUCLEOTIDE SEQUENCE [LARGE SCALE GENOMIC DNA]</scope>
    <source>
        <strain evidence="7 8">S2</strain>
    </source>
</reference>
<feature type="transmembrane region" description="Helical" evidence="6">
    <location>
        <begin position="73"/>
        <end position="91"/>
    </location>
</feature>
<evidence type="ECO:0000256" key="5">
    <source>
        <dbReference type="ARBA" id="ARBA00023136"/>
    </source>
</evidence>
<keyword evidence="5 6" id="KW-0472">Membrane</keyword>
<feature type="transmembrane region" description="Helical" evidence="6">
    <location>
        <begin position="21"/>
        <end position="41"/>
    </location>
</feature>
<evidence type="ECO:0000313" key="7">
    <source>
        <dbReference type="EMBL" id="NRF71643.1"/>
    </source>
</evidence>
<dbReference type="RefSeq" id="WP_173133282.1">
    <property type="nucleotide sequence ID" value="NZ_JABRWJ010000013.1"/>
</dbReference>
<keyword evidence="2" id="KW-1003">Cell membrane</keyword>
<name>A0ABX2ESN3_9BURK</name>
<protein>
    <submittedName>
        <fullName evidence="7">Branched-chain amino acid ABC transporter permease</fullName>
    </submittedName>
</protein>
<keyword evidence="8" id="KW-1185">Reference proteome</keyword>
<feature type="transmembrane region" description="Helical" evidence="6">
    <location>
        <begin position="218"/>
        <end position="235"/>
    </location>
</feature>
<evidence type="ECO:0000313" key="8">
    <source>
        <dbReference type="Proteomes" id="UP000737171"/>
    </source>
</evidence>
<evidence type="ECO:0000256" key="2">
    <source>
        <dbReference type="ARBA" id="ARBA00022475"/>
    </source>
</evidence>
<evidence type="ECO:0000256" key="3">
    <source>
        <dbReference type="ARBA" id="ARBA00022692"/>
    </source>
</evidence>
<organism evidence="7 8">
    <name type="scientific">Pseudaquabacterium terrae</name>
    <dbReference type="NCBI Taxonomy" id="2732868"/>
    <lineage>
        <taxon>Bacteria</taxon>
        <taxon>Pseudomonadati</taxon>
        <taxon>Pseudomonadota</taxon>
        <taxon>Betaproteobacteria</taxon>
        <taxon>Burkholderiales</taxon>
        <taxon>Sphaerotilaceae</taxon>
        <taxon>Pseudaquabacterium</taxon>
    </lineage>
</organism>
<dbReference type="CDD" id="cd06581">
    <property type="entry name" value="TM_PBP1_LivM_like"/>
    <property type="match status" value="1"/>
</dbReference>
<gene>
    <name evidence="7" type="ORF">HLB44_32110</name>
</gene>
<accession>A0ABX2ESN3</accession>
<feature type="transmembrane region" description="Helical" evidence="6">
    <location>
        <begin position="161"/>
        <end position="185"/>
    </location>
</feature>
<feature type="transmembrane region" description="Helical" evidence="6">
    <location>
        <begin position="123"/>
        <end position="141"/>
    </location>
</feature>